<dbReference type="InterPro" id="IPR038296">
    <property type="entry name" value="ParD_sf"/>
</dbReference>
<accession>A0A1G2MVX7</accession>
<proteinExistence type="predicted"/>
<dbReference type="InterPro" id="IPR010985">
    <property type="entry name" value="Ribbon_hlx_hlx"/>
</dbReference>
<name>A0A1G2MVX7_9BACT</name>
<dbReference type="Pfam" id="PF01402">
    <property type="entry name" value="RHH_1"/>
    <property type="match status" value="1"/>
</dbReference>
<feature type="domain" description="Ribbon-helix-helix protein CopG" evidence="1">
    <location>
        <begin position="5"/>
        <end position="43"/>
    </location>
</feature>
<evidence type="ECO:0000313" key="2">
    <source>
        <dbReference type="EMBL" id="OHA28013.1"/>
    </source>
</evidence>
<organism evidence="2 3">
    <name type="scientific">Candidatus Taylorbacteria bacterium RIFCSPHIGHO2_02_FULL_45_35</name>
    <dbReference type="NCBI Taxonomy" id="1802311"/>
    <lineage>
        <taxon>Bacteria</taxon>
        <taxon>Candidatus Tayloriibacteriota</taxon>
    </lineage>
</organism>
<dbReference type="SUPFAM" id="SSF47598">
    <property type="entry name" value="Ribbon-helix-helix"/>
    <property type="match status" value="1"/>
</dbReference>
<comment type="caution">
    <text evidence="2">The sequence shown here is derived from an EMBL/GenBank/DDBJ whole genome shotgun (WGS) entry which is preliminary data.</text>
</comment>
<gene>
    <name evidence="2" type="ORF">A3D56_00250</name>
</gene>
<dbReference type="CDD" id="cd22231">
    <property type="entry name" value="RHH_NikR_HicB-like"/>
    <property type="match status" value="1"/>
</dbReference>
<evidence type="ECO:0000259" key="1">
    <source>
        <dbReference type="Pfam" id="PF01402"/>
    </source>
</evidence>
<reference evidence="2 3" key="1">
    <citation type="journal article" date="2016" name="Nat. Commun.">
        <title>Thousands of microbial genomes shed light on interconnected biogeochemical processes in an aquifer system.</title>
        <authorList>
            <person name="Anantharaman K."/>
            <person name="Brown C.T."/>
            <person name="Hug L.A."/>
            <person name="Sharon I."/>
            <person name="Castelle C.J."/>
            <person name="Probst A.J."/>
            <person name="Thomas B.C."/>
            <person name="Singh A."/>
            <person name="Wilkins M.J."/>
            <person name="Karaoz U."/>
            <person name="Brodie E.L."/>
            <person name="Williams K.H."/>
            <person name="Hubbard S.S."/>
            <person name="Banfield J.F."/>
        </authorList>
    </citation>
    <scope>NUCLEOTIDE SEQUENCE [LARGE SCALE GENOMIC DNA]</scope>
</reference>
<dbReference type="EMBL" id="MHRP01000002">
    <property type="protein sequence ID" value="OHA28013.1"/>
    <property type="molecule type" value="Genomic_DNA"/>
</dbReference>
<dbReference type="GO" id="GO:0006355">
    <property type="term" value="P:regulation of DNA-templated transcription"/>
    <property type="evidence" value="ECO:0007669"/>
    <property type="project" value="InterPro"/>
</dbReference>
<dbReference type="Proteomes" id="UP000177943">
    <property type="component" value="Unassembled WGS sequence"/>
</dbReference>
<dbReference type="InterPro" id="IPR002145">
    <property type="entry name" value="CopG"/>
</dbReference>
<dbReference type="AlphaFoldDB" id="A0A1G2MVX7"/>
<sequence length="71" mass="8533">MRNIVNISVPSDMAKDIRREVKSGKFASTSEFMRHLIRLWNTRKLAEEFRKEREAFRKGNYKVLKSFKSLR</sequence>
<protein>
    <recommendedName>
        <fullName evidence="1">Ribbon-helix-helix protein CopG domain-containing protein</fullName>
    </recommendedName>
</protein>
<evidence type="ECO:0000313" key="3">
    <source>
        <dbReference type="Proteomes" id="UP000177943"/>
    </source>
</evidence>
<dbReference type="Gene3D" id="6.10.10.120">
    <property type="entry name" value="Antitoxin ParD1-like"/>
    <property type="match status" value="1"/>
</dbReference>